<dbReference type="Pfam" id="PF01040">
    <property type="entry name" value="UbiA"/>
    <property type="match status" value="1"/>
</dbReference>
<name>A0A5B9QWI6_9BACT</name>
<dbReference type="EMBL" id="CP042914">
    <property type="protein sequence ID" value="QEG43408.1"/>
    <property type="molecule type" value="Genomic_DNA"/>
</dbReference>
<keyword evidence="4 6" id="KW-1133">Transmembrane helix</keyword>
<evidence type="ECO:0000256" key="5">
    <source>
        <dbReference type="ARBA" id="ARBA00023136"/>
    </source>
</evidence>
<dbReference type="InterPro" id="IPR000537">
    <property type="entry name" value="UbiA_prenyltransferase"/>
</dbReference>
<evidence type="ECO:0000256" key="1">
    <source>
        <dbReference type="ARBA" id="ARBA00004141"/>
    </source>
</evidence>
<feature type="transmembrane region" description="Helical" evidence="6">
    <location>
        <begin position="91"/>
        <end position="111"/>
    </location>
</feature>
<keyword evidence="8" id="KW-1185">Reference proteome</keyword>
<organism evidence="7 8">
    <name type="scientific">Roseimaritima ulvae</name>
    <dbReference type="NCBI Taxonomy" id="980254"/>
    <lineage>
        <taxon>Bacteria</taxon>
        <taxon>Pseudomonadati</taxon>
        <taxon>Planctomycetota</taxon>
        <taxon>Planctomycetia</taxon>
        <taxon>Pirellulales</taxon>
        <taxon>Pirellulaceae</taxon>
        <taxon>Roseimaritima</taxon>
    </lineage>
</organism>
<dbReference type="InterPro" id="IPR044878">
    <property type="entry name" value="UbiA_sf"/>
</dbReference>
<feature type="transmembrane region" description="Helical" evidence="6">
    <location>
        <begin position="40"/>
        <end position="60"/>
    </location>
</feature>
<dbReference type="GO" id="GO:0016020">
    <property type="term" value="C:membrane"/>
    <property type="evidence" value="ECO:0007669"/>
    <property type="project" value="UniProtKB-SubCell"/>
</dbReference>
<feature type="transmembrane region" description="Helical" evidence="6">
    <location>
        <begin position="243"/>
        <end position="262"/>
    </location>
</feature>
<evidence type="ECO:0000256" key="3">
    <source>
        <dbReference type="ARBA" id="ARBA00022692"/>
    </source>
</evidence>
<dbReference type="PANTHER" id="PTHR42723:SF1">
    <property type="entry name" value="CHLOROPHYLL SYNTHASE, CHLOROPLASTIC"/>
    <property type="match status" value="1"/>
</dbReference>
<reference evidence="7 8" key="1">
    <citation type="submission" date="2019-08" db="EMBL/GenBank/DDBJ databases">
        <title>Deep-cultivation of Planctomycetes and their phenomic and genomic characterization uncovers novel biology.</title>
        <authorList>
            <person name="Wiegand S."/>
            <person name="Jogler M."/>
            <person name="Boedeker C."/>
            <person name="Pinto D."/>
            <person name="Vollmers J."/>
            <person name="Rivas-Marin E."/>
            <person name="Kohn T."/>
            <person name="Peeters S.H."/>
            <person name="Heuer A."/>
            <person name="Rast P."/>
            <person name="Oberbeckmann S."/>
            <person name="Bunk B."/>
            <person name="Jeske O."/>
            <person name="Meyerdierks A."/>
            <person name="Storesund J.E."/>
            <person name="Kallscheuer N."/>
            <person name="Luecker S."/>
            <person name="Lage O.M."/>
            <person name="Pohl T."/>
            <person name="Merkel B.J."/>
            <person name="Hornburger P."/>
            <person name="Mueller R.-W."/>
            <person name="Bruemmer F."/>
            <person name="Labrenz M."/>
            <person name="Spormann A.M."/>
            <person name="Op den Camp H."/>
            <person name="Overmann J."/>
            <person name="Amann R."/>
            <person name="Jetten M.S.M."/>
            <person name="Mascher T."/>
            <person name="Medema M.H."/>
            <person name="Devos D.P."/>
            <person name="Kaster A.-K."/>
            <person name="Ovreas L."/>
            <person name="Rohde M."/>
            <person name="Galperin M.Y."/>
            <person name="Jogler C."/>
        </authorList>
    </citation>
    <scope>NUCLEOTIDE SEQUENCE [LARGE SCALE GENOMIC DNA]</scope>
    <source>
        <strain evidence="7 8">UC8</strain>
    </source>
</reference>
<dbReference type="GO" id="GO:0016765">
    <property type="term" value="F:transferase activity, transferring alkyl or aryl (other than methyl) groups"/>
    <property type="evidence" value="ECO:0007669"/>
    <property type="project" value="InterPro"/>
</dbReference>
<feature type="transmembrane region" description="Helical" evidence="6">
    <location>
        <begin position="299"/>
        <end position="317"/>
    </location>
</feature>
<protein>
    <submittedName>
        <fullName evidence="7">Prenyltransferase</fullName>
    </submittedName>
</protein>
<evidence type="ECO:0000256" key="2">
    <source>
        <dbReference type="ARBA" id="ARBA00022475"/>
    </source>
</evidence>
<feature type="transmembrane region" description="Helical" evidence="6">
    <location>
        <begin position="117"/>
        <end position="134"/>
    </location>
</feature>
<feature type="transmembrane region" description="Helical" evidence="6">
    <location>
        <begin position="209"/>
        <end position="231"/>
    </location>
</feature>
<accession>A0A5B9QWI6</accession>
<dbReference type="PANTHER" id="PTHR42723">
    <property type="entry name" value="CHLOROPHYLL SYNTHASE"/>
    <property type="match status" value="1"/>
</dbReference>
<evidence type="ECO:0000256" key="4">
    <source>
        <dbReference type="ARBA" id="ARBA00022989"/>
    </source>
</evidence>
<feature type="transmembrane region" description="Helical" evidence="6">
    <location>
        <begin position="146"/>
        <end position="164"/>
    </location>
</feature>
<gene>
    <name evidence="7" type="ORF">UC8_54570</name>
</gene>
<keyword evidence="7" id="KW-0808">Transferase</keyword>
<evidence type="ECO:0000313" key="7">
    <source>
        <dbReference type="EMBL" id="QEG43408.1"/>
    </source>
</evidence>
<keyword evidence="3 6" id="KW-0812">Transmembrane</keyword>
<dbReference type="CDD" id="cd13964">
    <property type="entry name" value="PT_UbiA_1"/>
    <property type="match status" value="1"/>
</dbReference>
<proteinExistence type="predicted"/>
<feature type="transmembrane region" description="Helical" evidence="6">
    <location>
        <begin position="179"/>
        <end position="197"/>
    </location>
</feature>
<keyword evidence="5 6" id="KW-0472">Membrane</keyword>
<feature type="transmembrane region" description="Helical" evidence="6">
    <location>
        <begin position="274"/>
        <end position="293"/>
    </location>
</feature>
<feature type="transmembrane region" description="Helical" evidence="6">
    <location>
        <begin position="12"/>
        <end position="34"/>
    </location>
</feature>
<comment type="subcellular location">
    <subcellularLocation>
        <location evidence="1">Membrane</location>
        <topology evidence="1">Multi-pass membrane protein</topology>
    </subcellularLocation>
</comment>
<evidence type="ECO:0000256" key="6">
    <source>
        <dbReference type="SAM" id="Phobius"/>
    </source>
</evidence>
<dbReference type="Proteomes" id="UP000325286">
    <property type="component" value="Chromosome"/>
</dbReference>
<keyword evidence="2" id="KW-1003">Cell membrane</keyword>
<dbReference type="AlphaFoldDB" id="A0A5B9QWI6"/>
<sequence length="320" mass="33480">MSSPSTLFRWAQLVRLPNTFTIIADVTAAFLLVAQGGQPVVRLVAVVLAGILLYWAGMVLNDVFDIEKDRVERPGRPLPAGHISLPAARRAGWGLLLGGVVLAAISGYLPADGLAGSWRPAAVAIVLAIMIVAYDGPFKGSPAAPLLMGLCRFLSFLLGASVVFSDPMTGLADFAPKHVWTFAAGMGVYIMGVTNMARHEADQQGRSPTLPIGLVVAMAGAVLLALAPSMAPAGVAWRVSPDRGFPMLVGLIAVAVFVRGIRAILDPQPVNLQMLIRVAVLTVIPFSAAIALLAAGPVWAIGIFALVVPAIVLSARFRVT</sequence>
<dbReference type="InterPro" id="IPR050475">
    <property type="entry name" value="Prenyltransferase_related"/>
</dbReference>
<dbReference type="Gene3D" id="1.10.357.140">
    <property type="entry name" value="UbiA prenyltransferase"/>
    <property type="match status" value="1"/>
</dbReference>
<dbReference type="KEGG" id="rul:UC8_54570"/>
<dbReference type="RefSeq" id="WP_162275848.1">
    <property type="nucleotide sequence ID" value="NZ_CP042914.1"/>
</dbReference>
<evidence type="ECO:0000313" key="8">
    <source>
        <dbReference type="Proteomes" id="UP000325286"/>
    </source>
</evidence>